<feature type="compositionally biased region" description="Polar residues" evidence="8">
    <location>
        <begin position="89"/>
        <end position="98"/>
    </location>
</feature>
<comment type="caution">
    <text evidence="10">The sequence shown here is derived from an EMBL/GenBank/DDBJ whole genome shotgun (WGS) entry which is preliminary data.</text>
</comment>
<dbReference type="InterPro" id="IPR043094">
    <property type="entry name" value="Nab2/ZC3H14_N_sf"/>
</dbReference>
<evidence type="ECO:0000256" key="6">
    <source>
        <dbReference type="ARBA" id="ARBA00022833"/>
    </source>
</evidence>
<feature type="compositionally biased region" description="Basic and acidic residues" evidence="8">
    <location>
        <begin position="140"/>
        <end position="169"/>
    </location>
</feature>
<evidence type="ECO:0000256" key="3">
    <source>
        <dbReference type="ARBA" id="ARBA00022723"/>
    </source>
</evidence>
<evidence type="ECO:0000256" key="7">
    <source>
        <dbReference type="ARBA" id="ARBA00023242"/>
    </source>
</evidence>
<dbReference type="GO" id="GO:0005737">
    <property type="term" value="C:cytoplasm"/>
    <property type="evidence" value="ECO:0007669"/>
    <property type="project" value="TreeGrafter"/>
</dbReference>
<accession>A0A5J5EQD1</accession>
<dbReference type="GO" id="GO:0005634">
    <property type="term" value="C:nucleus"/>
    <property type="evidence" value="ECO:0007669"/>
    <property type="project" value="UniProtKB-SubCell"/>
</dbReference>
<dbReference type="GO" id="GO:0043488">
    <property type="term" value="P:regulation of mRNA stability"/>
    <property type="evidence" value="ECO:0007669"/>
    <property type="project" value="InterPro"/>
</dbReference>
<feature type="compositionally biased region" description="Acidic residues" evidence="8">
    <location>
        <begin position="105"/>
        <end position="116"/>
    </location>
</feature>
<dbReference type="PANTHER" id="PTHR14738:SF29">
    <property type="entry name" value="ZINC FINGER CCCH DOMAIN-CONTAINING PROTEIN 14"/>
    <property type="match status" value="1"/>
</dbReference>
<dbReference type="InterPro" id="IPR055046">
    <property type="entry name" value="Nab2-like_Znf-CCCH"/>
</dbReference>
<evidence type="ECO:0000313" key="11">
    <source>
        <dbReference type="Proteomes" id="UP000326924"/>
    </source>
</evidence>
<dbReference type="GO" id="GO:0008143">
    <property type="term" value="F:poly(A) binding"/>
    <property type="evidence" value="ECO:0007669"/>
    <property type="project" value="InterPro"/>
</dbReference>
<feature type="region of interest" description="Disordered" evidence="8">
    <location>
        <begin position="89"/>
        <end position="197"/>
    </location>
</feature>
<keyword evidence="6" id="KW-0862">Zinc</keyword>
<evidence type="ECO:0000256" key="2">
    <source>
        <dbReference type="ARBA" id="ARBA00008423"/>
    </source>
</evidence>
<evidence type="ECO:0000256" key="8">
    <source>
        <dbReference type="SAM" id="MobiDB-lite"/>
    </source>
</evidence>
<dbReference type="InParanoid" id="A0A5J5EQD1"/>
<gene>
    <name evidence="10" type="ORF">FN846DRAFT_171168</name>
</gene>
<dbReference type="PANTHER" id="PTHR14738">
    <property type="entry name" value="ZINC FINGER CCCH DOMAIN-CONTAINING PROTEIN 14"/>
    <property type="match status" value="1"/>
</dbReference>
<dbReference type="EMBL" id="VXIS01000164">
    <property type="protein sequence ID" value="KAA8899640.1"/>
    <property type="molecule type" value="Genomic_DNA"/>
</dbReference>
<dbReference type="Gene3D" id="4.10.1000.40">
    <property type="match status" value="1"/>
</dbReference>
<reference evidence="10 11" key="1">
    <citation type="submission" date="2019-09" db="EMBL/GenBank/DDBJ databases">
        <title>Draft genome of the ectomycorrhizal ascomycete Sphaerosporella brunnea.</title>
        <authorList>
            <consortium name="DOE Joint Genome Institute"/>
            <person name="Benucci G.M."/>
            <person name="Marozzi G."/>
            <person name="Antonielli L."/>
            <person name="Sanchez S."/>
            <person name="Marco P."/>
            <person name="Wang X."/>
            <person name="Falini L.B."/>
            <person name="Barry K."/>
            <person name="Haridas S."/>
            <person name="Lipzen A."/>
            <person name="Labutti K."/>
            <person name="Grigoriev I.V."/>
            <person name="Murat C."/>
            <person name="Martin F."/>
            <person name="Albertini E."/>
            <person name="Donnini D."/>
            <person name="Bonito G."/>
        </authorList>
    </citation>
    <scope>NUCLEOTIDE SEQUENCE [LARGE SCALE GENOMIC DNA]</scope>
    <source>
        <strain evidence="10 11">Sb_GMNB300</strain>
    </source>
</reference>
<dbReference type="InterPro" id="IPR040366">
    <property type="entry name" value="Nab2/ZC3H14"/>
</dbReference>
<dbReference type="GO" id="GO:0008270">
    <property type="term" value="F:zinc ion binding"/>
    <property type="evidence" value="ECO:0007669"/>
    <property type="project" value="UniProtKB-KW"/>
</dbReference>
<dbReference type="Gene3D" id="1.10.340.40">
    <property type="entry name" value="Nuclear abundant poly(A) RNA-bind protein 2, N-terminal domain"/>
    <property type="match status" value="1"/>
</dbReference>
<keyword evidence="4" id="KW-0677">Repeat</keyword>
<sequence length="510" mass="56116">MTFALNTPLAEALNSRIQPKLVEIGWAIGDDNSPLGEYICLMIVNGKGQEQIASELSGDLLGLSPDDDSAVHFARWLFDTLDTLQKEMNGTTESGQSEKSVENGGGDDQEMGEAGEDGVPTAPKAMRQPNPRRLMNHINKAMERRPDDVLHRVRPQSSERVDKLRRDPPKGPARQGGPHHNMNGRMNNNRHQNRMNGRPYGPGQNGMMGSNLSSQQQMAFYQMYQQQAQMMAPYANGPGGPASGFPGPNMRHHNNRNMPPARIPMDDAYSNNLSQPQQARNAGGHNSLFERIQAPPDLSQDVSIEMSEEEAKKEQEKLEEIPCKFGTGCTKPECPFGHPTPAQLGGKPTHYASGEKCPFGIGCKNRKCTGSHPSPASMPNFHVRPKQIDQDCKFFPNCTNPVCPFKHPAMPMCRNGANCTRPDCHFTHTETACKFNPCLNPNCIYKHEEGQQKSPASTENPFGNKVWTAPGKGRGEHVSERKFVTTDDDAMEELIIPGADAGDVAPLDVE</sequence>
<evidence type="ECO:0000313" key="10">
    <source>
        <dbReference type="EMBL" id="KAA8899640.1"/>
    </source>
</evidence>
<dbReference type="Proteomes" id="UP000326924">
    <property type="component" value="Unassembled WGS sequence"/>
</dbReference>
<evidence type="ECO:0000256" key="5">
    <source>
        <dbReference type="ARBA" id="ARBA00022771"/>
    </source>
</evidence>
<protein>
    <recommendedName>
        <fullName evidence="9">Nab2-like CCCH zinc finger domain-containing protein</fullName>
    </recommendedName>
</protein>
<dbReference type="AlphaFoldDB" id="A0A5J5EQD1"/>
<dbReference type="OrthoDB" id="438553at2759"/>
<keyword evidence="7" id="KW-0539">Nucleus</keyword>
<dbReference type="Pfam" id="PF22683">
    <property type="entry name" value="Nab2-like_zf-CCCH"/>
    <property type="match status" value="1"/>
</dbReference>
<keyword evidence="3" id="KW-0479">Metal-binding</keyword>
<dbReference type="Gene3D" id="4.10.1000.30">
    <property type="match status" value="1"/>
</dbReference>
<evidence type="ECO:0000256" key="4">
    <source>
        <dbReference type="ARBA" id="ARBA00022737"/>
    </source>
</evidence>
<comment type="subcellular location">
    <subcellularLocation>
        <location evidence="1">Nucleus</location>
    </subcellularLocation>
</comment>
<feature type="domain" description="Nab2-like CCCH zinc finger" evidence="9">
    <location>
        <begin position="433"/>
        <end position="452"/>
    </location>
</feature>
<evidence type="ECO:0000259" key="9">
    <source>
        <dbReference type="Pfam" id="PF22683"/>
    </source>
</evidence>
<keyword evidence="11" id="KW-1185">Reference proteome</keyword>
<comment type="similarity">
    <text evidence="2">Belongs to the ZC3H14 family.</text>
</comment>
<feature type="region of interest" description="Disordered" evidence="8">
    <location>
        <begin position="453"/>
        <end position="478"/>
    </location>
</feature>
<organism evidence="10 11">
    <name type="scientific">Sphaerosporella brunnea</name>
    <dbReference type="NCBI Taxonomy" id="1250544"/>
    <lineage>
        <taxon>Eukaryota</taxon>
        <taxon>Fungi</taxon>
        <taxon>Dikarya</taxon>
        <taxon>Ascomycota</taxon>
        <taxon>Pezizomycotina</taxon>
        <taxon>Pezizomycetes</taxon>
        <taxon>Pezizales</taxon>
        <taxon>Pyronemataceae</taxon>
        <taxon>Sphaerosporella</taxon>
    </lineage>
</organism>
<feature type="compositionally biased region" description="Low complexity" evidence="8">
    <location>
        <begin position="176"/>
        <end position="197"/>
    </location>
</feature>
<dbReference type="FunFam" id="1.10.340.40:FF:000001">
    <property type="entry name" value="Nuclear polyadenylated RNA-binding protein nab2"/>
    <property type="match status" value="1"/>
</dbReference>
<keyword evidence="5" id="KW-0863">Zinc-finger</keyword>
<proteinExistence type="inferred from homology"/>
<evidence type="ECO:0000256" key="1">
    <source>
        <dbReference type="ARBA" id="ARBA00004123"/>
    </source>
</evidence>
<name>A0A5J5EQD1_9PEZI</name>
<dbReference type="Pfam" id="PF14608">
    <property type="entry name" value="zf-CCCH_2"/>
    <property type="match status" value="4"/>
</dbReference>